<evidence type="ECO:0000259" key="3">
    <source>
        <dbReference type="PROSITE" id="PS50113"/>
    </source>
</evidence>
<evidence type="ECO:0000259" key="4">
    <source>
        <dbReference type="PROSITE" id="PS50883"/>
    </source>
</evidence>
<dbReference type="CDD" id="cd00130">
    <property type="entry name" value="PAS"/>
    <property type="match status" value="2"/>
</dbReference>
<dbReference type="PANTHER" id="PTHR44757">
    <property type="entry name" value="DIGUANYLATE CYCLASE DGCP"/>
    <property type="match status" value="1"/>
</dbReference>
<protein>
    <submittedName>
        <fullName evidence="6">Diguanylate cyclase</fullName>
    </submittedName>
</protein>
<dbReference type="Gene3D" id="3.30.450.20">
    <property type="entry name" value="PAS domain"/>
    <property type="match status" value="2"/>
</dbReference>
<dbReference type="SUPFAM" id="SSF141868">
    <property type="entry name" value="EAL domain-like"/>
    <property type="match status" value="1"/>
</dbReference>
<dbReference type="InterPro" id="IPR029787">
    <property type="entry name" value="Nucleotide_cyclase"/>
</dbReference>
<dbReference type="InterPro" id="IPR013767">
    <property type="entry name" value="PAS_fold"/>
</dbReference>
<dbReference type="InterPro" id="IPR000700">
    <property type="entry name" value="PAS-assoc_C"/>
</dbReference>
<sequence>MNPKNIKRAIVIGAASGLLVISTTVALISLLPLYSRIKQQEEQNLLFQAEKNAIALNTIFQQAKEQGLQFAQNPQIIPIFNASDETLQGSNNLESIRTTLEKDLNQFRVGILYINSQNQNKIEVGKAIPPEVLNLLNTSSTSSQIKLFWIDQDFYFTVANPVIASTKIATNITLFRLPKLENLTDCTQFSRACHTILGIRQPQKTESFFPLDKREYKSNHLLLEDESIKIAIEKAIQGETGALWCKQCDYFIGYSPVPSINGSFIVATGKIQLYSSIYQQFLTVAGTIVILIGLGTLGIVLILRPLTNKMQTEIFERQKAEIALRKEKDFNQTLFHANPAFLIVLDPEGKIKLMNDAMLSALGYTLEEVRGTDYLATFVPRKDKDSLPWVFELMIHRRLPIRTEEKVLTKNGKEIIVEWYGRAVFNSETDEYEHFLGAGLDITERKQVEEELQLLQRITKAVSVASDFDSAIDVALHLVCETTGWEFGEAWVPNPEQTYLEYSSVGYGNTANATAFRQESHSLRFALNEGLPGRVWFSQKPEWIPDISREAEIQFPRSSIANQYEFRAGFGVPILANNQVLAVLIFLMSIPKNEDKRLVELISSVATQLGAVFQRKQAEAKYRNIFKNAVEGIFQMNLEGEYTSVNPALAKILGYDSPENLIQNQANLQAIYLDDKQYFKLIQRLNEQAEVCNFESQVYRRDGRLIWILQNVRAIYSPRGKRVIFYEGSVIDITNLKKTEAKLRYSASHDALTDLWNRAFFMQKLRQSIQSIHEQPDHTFSVLFLDLDGFKLINDSLGHAMGDLLLIEISKRLKNCIRGGDILSRLGGDEFTILLENISDLSETKEIASRVLKALNKPFTLQGHQVFIGTSIGIVQATSDYHFPPEILRDADTAMYRAKQQGKGCAVIFDAAMRTDTLRRLQIQTDLRWAIEREEFQLYYQPIIELSTRKIAGFEALLRWDHPKEGFISPTEFIPVAEETGLIVPIGEWVLREACLQLHQWKEKFVNHSSLVMSVNLSSQQFTTDLSQRIDKILQETQVLGRELKLEITETAIMTDPQLAIATLNELKQREIMICIDDFGTGYCSLGYLHQFPVDILKIDRSFVNQMSVEDKREIVRVIVALAKSLKMDVIAEGIELMDQYLQLKDLKCKYGQGYYFSKPLHRHEAEEWLVGTRKVS</sequence>
<dbReference type="Gene3D" id="3.30.70.270">
    <property type="match status" value="1"/>
</dbReference>
<dbReference type="Gene3D" id="3.20.20.450">
    <property type="entry name" value="EAL domain"/>
    <property type="match status" value="1"/>
</dbReference>
<proteinExistence type="predicted"/>
<feature type="domain" description="PAC" evidence="3">
    <location>
        <begin position="401"/>
        <end position="454"/>
    </location>
</feature>
<keyword evidence="1" id="KW-0812">Transmembrane</keyword>
<evidence type="ECO:0000313" key="7">
    <source>
        <dbReference type="Proteomes" id="UP000033607"/>
    </source>
</evidence>
<dbReference type="RefSeq" id="WP_046278942.1">
    <property type="nucleotide sequence ID" value="NZ_LATL02000018.1"/>
</dbReference>
<feature type="domain" description="PAC" evidence="3">
    <location>
        <begin position="692"/>
        <end position="745"/>
    </location>
</feature>
<dbReference type="CDD" id="cd01949">
    <property type="entry name" value="GGDEF"/>
    <property type="match status" value="1"/>
</dbReference>
<organism evidence="6 7">
    <name type="scientific">Limnoraphis robusta CS-951</name>
    <dbReference type="NCBI Taxonomy" id="1637645"/>
    <lineage>
        <taxon>Bacteria</taxon>
        <taxon>Bacillati</taxon>
        <taxon>Cyanobacteriota</taxon>
        <taxon>Cyanophyceae</taxon>
        <taxon>Oscillatoriophycideae</taxon>
        <taxon>Oscillatoriales</taxon>
        <taxon>Sirenicapillariaceae</taxon>
        <taxon>Limnoraphis</taxon>
    </lineage>
</organism>
<dbReference type="PROSITE" id="PS50112">
    <property type="entry name" value="PAS"/>
    <property type="match status" value="2"/>
</dbReference>
<dbReference type="PATRIC" id="fig|1637645.4.peg.347"/>
<name>A0A0F5YG33_9CYAN</name>
<evidence type="ECO:0000256" key="1">
    <source>
        <dbReference type="SAM" id="Phobius"/>
    </source>
</evidence>
<dbReference type="EMBL" id="LATL02000018">
    <property type="protein sequence ID" value="KKD37723.1"/>
    <property type="molecule type" value="Genomic_DNA"/>
</dbReference>
<dbReference type="Gene3D" id="3.30.450.40">
    <property type="match status" value="1"/>
</dbReference>
<dbReference type="SMART" id="SM00091">
    <property type="entry name" value="PAS"/>
    <property type="match status" value="2"/>
</dbReference>
<keyword evidence="1" id="KW-1133">Transmembrane helix</keyword>
<dbReference type="AlphaFoldDB" id="A0A0F5YG33"/>
<dbReference type="InterPro" id="IPR013656">
    <property type="entry name" value="PAS_4"/>
</dbReference>
<dbReference type="InterPro" id="IPR035965">
    <property type="entry name" value="PAS-like_dom_sf"/>
</dbReference>
<dbReference type="SMART" id="SM00065">
    <property type="entry name" value="GAF"/>
    <property type="match status" value="1"/>
</dbReference>
<dbReference type="InterPro" id="IPR001610">
    <property type="entry name" value="PAC"/>
</dbReference>
<dbReference type="SUPFAM" id="SSF55785">
    <property type="entry name" value="PYP-like sensor domain (PAS domain)"/>
    <property type="match status" value="2"/>
</dbReference>
<dbReference type="PANTHER" id="PTHR44757:SF2">
    <property type="entry name" value="BIOFILM ARCHITECTURE MAINTENANCE PROTEIN MBAA"/>
    <property type="match status" value="1"/>
</dbReference>
<feature type="domain" description="PAS" evidence="2">
    <location>
        <begin position="618"/>
        <end position="659"/>
    </location>
</feature>
<dbReference type="PROSITE" id="PS50883">
    <property type="entry name" value="EAL"/>
    <property type="match status" value="1"/>
</dbReference>
<evidence type="ECO:0000259" key="2">
    <source>
        <dbReference type="PROSITE" id="PS50112"/>
    </source>
</evidence>
<feature type="transmembrane region" description="Helical" evidence="1">
    <location>
        <begin position="281"/>
        <end position="303"/>
    </location>
</feature>
<dbReference type="GO" id="GO:0006355">
    <property type="term" value="P:regulation of DNA-templated transcription"/>
    <property type="evidence" value="ECO:0007669"/>
    <property type="project" value="InterPro"/>
</dbReference>
<dbReference type="InterPro" id="IPR001633">
    <property type="entry name" value="EAL_dom"/>
</dbReference>
<dbReference type="InterPro" id="IPR029016">
    <property type="entry name" value="GAF-like_dom_sf"/>
</dbReference>
<feature type="domain" description="PAS" evidence="2">
    <location>
        <begin position="327"/>
        <end position="398"/>
    </location>
</feature>
<dbReference type="Pfam" id="PF00990">
    <property type="entry name" value="GGDEF"/>
    <property type="match status" value="1"/>
</dbReference>
<dbReference type="SMART" id="SM00267">
    <property type="entry name" value="GGDEF"/>
    <property type="match status" value="1"/>
</dbReference>
<dbReference type="InterPro" id="IPR043128">
    <property type="entry name" value="Rev_trsase/Diguanyl_cyclase"/>
</dbReference>
<reference evidence="6 7" key="1">
    <citation type="submission" date="2015-06" db="EMBL/GenBank/DDBJ databases">
        <title>Draft genome assembly of filamentous brackish cyanobacterium Limnoraphis robusta strain CS-951.</title>
        <authorList>
            <person name="Willis A."/>
            <person name="Parks M."/>
            <person name="Burford M.A."/>
        </authorList>
    </citation>
    <scope>NUCLEOTIDE SEQUENCE [LARGE SCALE GENOMIC DNA]</scope>
    <source>
        <strain evidence="6 7">CS-951</strain>
    </source>
</reference>
<feature type="domain" description="EAL" evidence="4">
    <location>
        <begin position="920"/>
        <end position="1174"/>
    </location>
</feature>
<dbReference type="SMART" id="SM00086">
    <property type="entry name" value="PAC"/>
    <property type="match status" value="2"/>
</dbReference>
<dbReference type="NCBIfam" id="TIGR00229">
    <property type="entry name" value="sensory_box"/>
    <property type="match status" value="2"/>
</dbReference>
<gene>
    <name evidence="6" type="ORF">WN50_12835</name>
</gene>
<dbReference type="Pfam" id="PF00989">
    <property type="entry name" value="PAS"/>
    <property type="match status" value="1"/>
</dbReference>
<dbReference type="Pfam" id="PF00563">
    <property type="entry name" value="EAL"/>
    <property type="match status" value="1"/>
</dbReference>
<dbReference type="Pfam" id="PF13185">
    <property type="entry name" value="GAF_2"/>
    <property type="match status" value="1"/>
</dbReference>
<dbReference type="SUPFAM" id="SSF55073">
    <property type="entry name" value="Nucleotide cyclase"/>
    <property type="match status" value="1"/>
</dbReference>
<dbReference type="NCBIfam" id="TIGR00254">
    <property type="entry name" value="GGDEF"/>
    <property type="match status" value="1"/>
</dbReference>
<dbReference type="Pfam" id="PF08448">
    <property type="entry name" value="PAS_4"/>
    <property type="match status" value="1"/>
</dbReference>
<comment type="caution">
    <text evidence="6">The sequence shown here is derived from an EMBL/GenBank/DDBJ whole genome shotgun (WGS) entry which is preliminary data.</text>
</comment>
<dbReference type="InterPro" id="IPR000160">
    <property type="entry name" value="GGDEF_dom"/>
</dbReference>
<feature type="domain" description="GGDEF" evidence="5">
    <location>
        <begin position="778"/>
        <end position="911"/>
    </location>
</feature>
<dbReference type="SUPFAM" id="SSF55781">
    <property type="entry name" value="GAF domain-like"/>
    <property type="match status" value="1"/>
</dbReference>
<dbReference type="PROSITE" id="PS50113">
    <property type="entry name" value="PAC"/>
    <property type="match status" value="2"/>
</dbReference>
<evidence type="ECO:0000259" key="5">
    <source>
        <dbReference type="PROSITE" id="PS50887"/>
    </source>
</evidence>
<dbReference type="InterPro" id="IPR035919">
    <property type="entry name" value="EAL_sf"/>
</dbReference>
<dbReference type="OrthoDB" id="425396at2"/>
<dbReference type="CDD" id="cd01948">
    <property type="entry name" value="EAL"/>
    <property type="match status" value="1"/>
</dbReference>
<evidence type="ECO:0000313" key="6">
    <source>
        <dbReference type="EMBL" id="KKD37723.1"/>
    </source>
</evidence>
<dbReference type="PROSITE" id="PS50887">
    <property type="entry name" value="GGDEF"/>
    <property type="match status" value="1"/>
</dbReference>
<dbReference type="InterPro" id="IPR003018">
    <property type="entry name" value="GAF"/>
</dbReference>
<keyword evidence="1" id="KW-0472">Membrane</keyword>
<accession>A0A0F5YG33</accession>
<dbReference type="InterPro" id="IPR000014">
    <property type="entry name" value="PAS"/>
</dbReference>
<dbReference type="Proteomes" id="UP000033607">
    <property type="component" value="Unassembled WGS sequence"/>
</dbReference>
<dbReference type="InterPro" id="IPR052155">
    <property type="entry name" value="Biofilm_reg_signaling"/>
</dbReference>
<dbReference type="SMART" id="SM00052">
    <property type="entry name" value="EAL"/>
    <property type="match status" value="1"/>
</dbReference>